<reference evidence="2" key="1">
    <citation type="submission" date="2019-11" db="EMBL/GenBank/DDBJ databases">
        <title>The nuclear and mitochondrial genomes of Frieseomelitta varia - a highly eusocial stingless bee (Meliponini) with a permanently sterile worker caste.</title>
        <authorList>
            <person name="Freitas F.C.P."/>
            <person name="Lourenco A.P."/>
            <person name="Nunes F.M.F."/>
            <person name="Paschoal A.R."/>
            <person name="Abreu F.C.P."/>
            <person name="Barbin F.O."/>
            <person name="Bataglia L."/>
            <person name="Cardoso-Junior C.A.M."/>
            <person name="Cervoni M.S."/>
            <person name="Silva S.R."/>
            <person name="Dalarmi F."/>
            <person name="Del Lama M.A."/>
            <person name="Depintor T.S."/>
            <person name="Ferreira K.M."/>
            <person name="Goria P.S."/>
            <person name="Jaskot M.C."/>
            <person name="Lago D.C."/>
            <person name="Luna-Lucena D."/>
            <person name="Moda L.M."/>
            <person name="Nascimento L."/>
            <person name="Pedrino M."/>
            <person name="Rabico F.O."/>
            <person name="Sanches F.C."/>
            <person name="Santos D.E."/>
            <person name="Santos C.G."/>
            <person name="Vieira J."/>
            <person name="Lopes T.F."/>
            <person name="Barchuk A.R."/>
            <person name="Hartfelder K."/>
            <person name="Simoes Z.L.P."/>
            <person name="Bitondi M.M.G."/>
            <person name="Pinheiro D.G."/>
        </authorList>
    </citation>
    <scope>NUCLEOTIDE SEQUENCE</scope>
    <source>
        <strain evidence="2">USP_RPSP 00005682</strain>
        <tissue evidence="2">Whole individual</tissue>
    </source>
</reference>
<dbReference type="Proteomes" id="UP000655588">
    <property type="component" value="Unassembled WGS sequence"/>
</dbReference>
<comment type="caution">
    <text evidence="2">The sequence shown here is derived from an EMBL/GenBank/DDBJ whole genome shotgun (WGS) entry which is preliminary data.</text>
</comment>
<dbReference type="AlphaFoldDB" id="A0A833RME2"/>
<feature type="transmembrane region" description="Helical" evidence="1">
    <location>
        <begin position="33"/>
        <end position="52"/>
    </location>
</feature>
<evidence type="ECO:0000313" key="2">
    <source>
        <dbReference type="EMBL" id="KAF3422048.1"/>
    </source>
</evidence>
<gene>
    <name evidence="2" type="ORF">E2986_12122</name>
</gene>
<organism evidence="2 3">
    <name type="scientific">Frieseomelitta varia</name>
    <dbReference type="NCBI Taxonomy" id="561572"/>
    <lineage>
        <taxon>Eukaryota</taxon>
        <taxon>Metazoa</taxon>
        <taxon>Ecdysozoa</taxon>
        <taxon>Arthropoda</taxon>
        <taxon>Hexapoda</taxon>
        <taxon>Insecta</taxon>
        <taxon>Pterygota</taxon>
        <taxon>Neoptera</taxon>
        <taxon>Endopterygota</taxon>
        <taxon>Hymenoptera</taxon>
        <taxon>Apocrita</taxon>
        <taxon>Aculeata</taxon>
        <taxon>Apoidea</taxon>
        <taxon>Anthophila</taxon>
        <taxon>Apidae</taxon>
        <taxon>Frieseomelitta</taxon>
    </lineage>
</organism>
<keyword evidence="3" id="KW-1185">Reference proteome</keyword>
<evidence type="ECO:0000256" key="1">
    <source>
        <dbReference type="SAM" id="Phobius"/>
    </source>
</evidence>
<evidence type="ECO:0000313" key="3">
    <source>
        <dbReference type="Proteomes" id="UP000655588"/>
    </source>
</evidence>
<accession>A0A833RME2</accession>
<sequence length="71" mass="8319">MLCAINGISPEKVVEEISSLMEITKFTRFIKRYWVVTLFPGFTITAISADLWRTHQWKKRLAAEEQFNVNN</sequence>
<protein>
    <submittedName>
        <fullName evidence="2">Uncharacterized protein</fullName>
    </submittedName>
</protein>
<keyword evidence="1" id="KW-1133">Transmembrane helix</keyword>
<keyword evidence="1" id="KW-0472">Membrane</keyword>
<proteinExistence type="predicted"/>
<dbReference type="EMBL" id="WNWW01000786">
    <property type="protein sequence ID" value="KAF3422048.1"/>
    <property type="molecule type" value="Genomic_DNA"/>
</dbReference>
<name>A0A833RME2_9HYME</name>
<keyword evidence="1" id="KW-0812">Transmembrane</keyword>